<keyword evidence="4" id="KW-0067">ATP-binding</keyword>
<dbReference type="EMBL" id="CP063656">
    <property type="protein sequence ID" value="QOW18464.1"/>
    <property type="molecule type" value="Genomic_DNA"/>
</dbReference>
<evidence type="ECO:0000313" key="8">
    <source>
        <dbReference type="Proteomes" id="UP000594059"/>
    </source>
</evidence>
<keyword evidence="2" id="KW-0378">Hydrolase</keyword>
<gene>
    <name evidence="7" type="ORF">INQ41_06915</name>
</gene>
<organism evidence="7 8">
    <name type="scientific">Novilysobacter ciconiae</name>
    <dbReference type="NCBI Taxonomy" id="2781022"/>
    <lineage>
        <taxon>Bacteria</taxon>
        <taxon>Pseudomonadati</taxon>
        <taxon>Pseudomonadota</taxon>
        <taxon>Gammaproteobacteria</taxon>
        <taxon>Lysobacterales</taxon>
        <taxon>Lysobacteraceae</taxon>
        <taxon>Novilysobacter</taxon>
    </lineage>
</organism>
<dbReference type="InterPro" id="IPR014016">
    <property type="entry name" value="UvrD-like_ATP-bd"/>
</dbReference>
<dbReference type="PANTHER" id="PTHR11070">
    <property type="entry name" value="UVRD / RECB / PCRA DNA HELICASE FAMILY MEMBER"/>
    <property type="match status" value="1"/>
</dbReference>
<dbReference type="AlphaFoldDB" id="A0A7S6ZRF8"/>
<dbReference type="InterPro" id="IPR000212">
    <property type="entry name" value="DNA_helicase_UvrD/REP"/>
</dbReference>
<dbReference type="GO" id="GO:0016787">
    <property type="term" value="F:hydrolase activity"/>
    <property type="evidence" value="ECO:0007669"/>
    <property type="project" value="UniProtKB-KW"/>
</dbReference>
<name>A0A7S6ZRF8_9GAMM</name>
<keyword evidence="1" id="KW-0547">Nucleotide-binding</keyword>
<evidence type="ECO:0000256" key="5">
    <source>
        <dbReference type="ARBA" id="ARBA00034923"/>
    </source>
</evidence>
<feature type="domain" description="UvrD-like helicase ATP-binding" evidence="6">
    <location>
        <begin position="121"/>
        <end position="178"/>
    </location>
</feature>
<dbReference type="KEGG" id="lcic:INQ41_06915"/>
<evidence type="ECO:0000256" key="3">
    <source>
        <dbReference type="ARBA" id="ARBA00022806"/>
    </source>
</evidence>
<dbReference type="Pfam" id="PF00580">
    <property type="entry name" value="UvrD-helicase"/>
    <property type="match status" value="1"/>
</dbReference>
<dbReference type="InterPro" id="IPR027417">
    <property type="entry name" value="P-loop_NTPase"/>
</dbReference>
<dbReference type="PANTHER" id="PTHR11070:SF2">
    <property type="entry name" value="ATP-DEPENDENT DNA HELICASE SRS2"/>
    <property type="match status" value="1"/>
</dbReference>
<dbReference type="RefSeq" id="WP_193983076.1">
    <property type="nucleotide sequence ID" value="NZ_CP063656.1"/>
</dbReference>
<accession>A0A7S6ZRF8</accession>
<evidence type="ECO:0000256" key="2">
    <source>
        <dbReference type="ARBA" id="ARBA00022801"/>
    </source>
</evidence>
<evidence type="ECO:0000313" key="7">
    <source>
        <dbReference type="EMBL" id="QOW18464.1"/>
    </source>
</evidence>
<dbReference type="GO" id="GO:0043138">
    <property type="term" value="F:3'-5' DNA helicase activity"/>
    <property type="evidence" value="ECO:0007669"/>
    <property type="project" value="TreeGrafter"/>
</dbReference>
<dbReference type="GO" id="GO:0000725">
    <property type="term" value="P:recombinational repair"/>
    <property type="evidence" value="ECO:0007669"/>
    <property type="project" value="TreeGrafter"/>
</dbReference>
<evidence type="ECO:0000259" key="6">
    <source>
        <dbReference type="Pfam" id="PF00580"/>
    </source>
</evidence>
<dbReference type="GO" id="GO:0005829">
    <property type="term" value="C:cytosol"/>
    <property type="evidence" value="ECO:0007669"/>
    <property type="project" value="TreeGrafter"/>
</dbReference>
<evidence type="ECO:0000256" key="4">
    <source>
        <dbReference type="ARBA" id="ARBA00022840"/>
    </source>
</evidence>
<sequence>MANYLTLAVAGSRKTQGIVEHCALLPLERRVLVLTYTRANQEELIRRIQQYAGDHHHVEVMGWFTFLLRHFARPFLPFKFAGKRVLGFNFDGRPNRMAKGMSRFLDSNGAAYGCELARLSHELVAESKGALLRRLECIYEEILIDEVQDLSAHDWELVDVLLQSSITIRMVGDVRQSVLATNPRSSKNAKYSYAGAINWARERQDMGLLEIRESVTTWRCHPIIARFSDSIFDPTWRFPETLSVNETVTDHDGVFLISTEHVAEYVRLFQPQCLRHSASSGNAFKLDYLNFKVSKGMTYERVLIVPTKPISKFIASGLHLEANSASSFYVAVTRAEQSVAIVMDKAGTSSLPFWKPGRLATGR</sequence>
<dbReference type="Proteomes" id="UP000594059">
    <property type="component" value="Chromosome"/>
</dbReference>
<proteinExistence type="predicted"/>
<dbReference type="SUPFAM" id="SSF52540">
    <property type="entry name" value="P-loop containing nucleoside triphosphate hydrolases"/>
    <property type="match status" value="1"/>
</dbReference>
<dbReference type="GO" id="GO:0005524">
    <property type="term" value="F:ATP binding"/>
    <property type="evidence" value="ECO:0007669"/>
    <property type="project" value="UniProtKB-KW"/>
</dbReference>
<reference evidence="7 8" key="1">
    <citation type="submission" date="2020-10" db="EMBL/GenBank/DDBJ databases">
        <title>complete genome sequencing of Lysobacter sp. H21R20.</title>
        <authorList>
            <person name="Bae J.-W."/>
            <person name="Lee S.-Y."/>
        </authorList>
    </citation>
    <scope>NUCLEOTIDE SEQUENCE [LARGE SCALE GENOMIC DNA]</scope>
    <source>
        <strain evidence="7 8">H21R20</strain>
    </source>
</reference>
<protein>
    <recommendedName>
        <fullName evidence="5">DNA 3'-5' helicase II</fullName>
    </recommendedName>
</protein>
<keyword evidence="8" id="KW-1185">Reference proteome</keyword>
<keyword evidence="3 7" id="KW-0347">Helicase</keyword>
<dbReference type="GO" id="GO:0003677">
    <property type="term" value="F:DNA binding"/>
    <property type="evidence" value="ECO:0007669"/>
    <property type="project" value="InterPro"/>
</dbReference>
<dbReference type="Gene3D" id="3.40.50.300">
    <property type="entry name" value="P-loop containing nucleotide triphosphate hydrolases"/>
    <property type="match status" value="1"/>
</dbReference>
<evidence type="ECO:0000256" key="1">
    <source>
        <dbReference type="ARBA" id="ARBA00022741"/>
    </source>
</evidence>